<evidence type="ECO:0000313" key="1">
    <source>
        <dbReference type="EMBL" id="EGZ21234.1"/>
    </source>
</evidence>
<evidence type="ECO:0000313" key="2">
    <source>
        <dbReference type="Proteomes" id="UP000002640"/>
    </source>
</evidence>
<keyword evidence="2" id="KW-1185">Reference proteome</keyword>
<reference evidence="1 2" key="1">
    <citation type="journal article" date="2006" name="Science">
        <title>Phytophthora genome sequences uncover evolutionary origins and mechanisms of pathogenesis.</title>
        <authorList>
            <person name="Tyler B.M."/>
            <person name="Tripathy S."/>
            <person name="Zhang X."/>
            <person name="Dehal P."/>
            <person name="Jiang R.H."/>
            <person name="Aerts A."/>
            <person name="Arredondo F.D."/>
            <person name="Baxter L."/>
            <person name="Bensasson D."/>
            <person name="Beynon J.L."/>
            <person name="Chapman J."/>
            <person name="Damasceno C.M."/>
            <person name="Dorrance A.E."/>
            <person name="Dou D."/>
            <person name="Dickerman A.W."/>
            <person name="Dubchak I.L."/>
            <person name="Garbelotto M."/>
            <person name="Gijzen M."/>
            <person name="Gordon S.G."/>
            <person name="Govers F."/>
            <person name="Grunwald N.J."/>
            <person name="Huang W."/>
            <person name="Ivors K.L."/>
            <person name="Jones R.W."/>
            <person name="Kamoun S."/>
            <person name="Krampis K."/>
            <person name="Lamour K.H."/>
            <person name="Lee M.K."/>
            <person name="McDonald W.H."/>
            <person name="Medina M."/>
            <person name="Meijer H.J."/>
            <person name="Nordberg E.K."/>
            <person name="Maclean D.J."/>
            <person name="Ospina-Giraldo M.D."/>
            <person name="Morris P.F."/>
            <person name="Phuntumart V."/>
            <person name="Putnam N.H."/>
            <person name="Rash S."/>
            <person name="Rose J.K."/>
            <person name="Sakihama Y."/>
            <person name="Salamov A.A."/>
            <person name="Savidor A."/>
            <person name="Scheuring C.F."/>
            <person name="Smith B.M."/>
            <person name="Sobral B.W."/>
            <person name="Terry A."/>
            <person name="Torto-Alalibo T.A."/>
            <person name="Win J."/>
            <person name="Xu Z."/>
            <person name="Zhang H."/>
            <person name="Grigoriev I.V."/>
            <person name="Rokhsar D.S."/>
            <person name="Boore J.L."/>
        </authorList>
    </citation>
    <scope>NUCLEOTIDE SEQUENCE [LARGE SCALE GENOMIC DNA]</scope>
    <source>
        <strain evidence="1 2">P6497</strain>
    </source>
</reference>
<name>G4ZB15_PHYSP</name>
<dbReference type="Proteomes" id="UP000002640">
    <property type="component" value="Unassembled WGS sequence"/>
</dbReference>
<gene>
    <name evidence="1" type="ORF">PHYSODRAFT_406216</name>
</gene>
<feature type="non-terminal residue" evidence="1">
    <location>
        <position position="121"/>
    </location>
</feature>
<feature type="non-terminal residue" evidence="1">
    <location>
        <position position="1"/>
    </location>
</feature>
<dbReference type="OMA" id="SHHCVIN"/>
<dbReference type="RefSeq" id="XP_009523951.1">
    <property type="nucleotide sequence ID" value="XM_009525656.1"/>
</dbReference>
<proteinExistence type="predicted"/>
<accession>G4ZB15</accession>
<dbReference type="AlphaFoldDB" id="G4ZB15"/>
<protein>
    <submittedName>
        <fullName evidence="1">Uncharacterized protein</fullName>
    </submittedName>
</protein>
<dbReference type="SMR" id="G4ZB15"/>
<dbReference type="EMBL" id="JH159153">
    <property type="protein sequence ID" value="EGZ21234.1"/>
    <property type="molecule type" value="Genomic_DNA"/>
</dbReference>
<sequence>LKNTAELQIRQLHLTRSLKQFRALAKRVVKSWRDEGEIELANWLQSVYFTPRWERWSVNSSPVPGFLPTQQPIESHHRVIKVTVTDYKKAPTITVLNSVLPRTLLCDATNLASGPHRHYAE</sequence>
<organism evidence="1 2">
    <name type="scientific">Phytophthora sojae (strain P6497)</name>
    <name type="common">Soybean stem and root rot agent</name>
    <name type="synonym">Phytophthora megasperma f. sp. glycines</name>
    <dbReference type="NCBI Taxonomy" id="1094619"/>
    <lineage>
        <taxon>Eukaryota</taxon>
        <taxon>Sar</taxon>
        <taxon>Stramenopiles</taxon>
        <taxon>Oomycota</taxon>
        <taxon>Peronosporomycetes</taxon>
        <taxon>Peronosporales</taxon>
        <taxon>Peronosporaceae</taxon>
        <taxon>Phytophthora</taxon>
    </lineage>
</organism>
<dbReference type="InParanoid" id="G4ZB15"/>
<dbReference type="KEGG" id="psoj:PHYSODRAFT_406216"/>
<dbReference type="GeneID" id="20651459"/>